<keyword evidence="1" id="KW-0472">Membrane</keyword>
<gene>
    <name evidence="2" type="ORF">D1Z90_16360</name>
</gene>
<reference evidence="2 3" key="2">
    <citation type="submission" date="2019-01" db="EMBL/GenBank/DDBJ databases">
        <title>Motilimonas pumilus sp. nov., isolated from the gut of sea cucumber (Apostichopus japonicus).</title>
        <authorList>
            <person name="Wang F.-Q."/>
            <person name="Ren L.-H."/>
            <person name="Lin Y.-W."/>
            <person name="Sun G.-H."/>
            <person name="Du Z.-J."/>
            <person name="Zhao J.-X."/>
            <person name="Liu X.-J."/>
            <person name="Liu L.-J."/>
        </authorList>
    </citation>
    <scope>NUCLEOTIDE SEQUENCE [LARGE SCALE GENOMIC DNA]</scope>
    <source>
        <strain evidence="2 3">PLHSC7-2</strain>
    </source>
</reference>
<evidence type="ECO:0000313" key="2">
    <source>
        <dbReference type="EMBL" id="RJG40326.1"/>
    </source>
</evidence>
<organism evidence="2 3">
    <name type="scientific">Motilimonas pumila</name>
    <dbReference type="NCBI Taxonomy" id="2303987"/>
    <lineage>
        <taxon>Bacteria</taxon>
        <taxon>Pseudomonadati</taxon>
        <taxon>Pseudomonadota</taxon>
        <taxon>Gammaproteobacteria</taxon>
        <taxon>Alteromonadales</taxon>
        <taxon>Alteromonadales genera incertae sedis</taxon>
        <taxon>Motilimonas</taxon>
    </lineage>
</organism>
<dbReference type="RefSeq" id="WP_119911875.1">
    <property type="nucleotide sequence ID" value="NZ_QZCH01000025.1"/>
</dbReference>
<feature type="transmembrane region" description="Helical" evidence="1">
    <location>
        <begin position="75"/>
        <end position="95"/>
    </location>
</feature>
<dbReference type="InterPro" id="IPR025597">
    <property type="entry name" value="DUF4345"/>
</dbReference>
<dbReference type="EMBL" id="QZCH01000025">
    <property type="protein sequence ID" value="RJG40326.1"/>
    <property type="molecule type" value="Genomic_DNA"/>
</dbReference>
<protein>
    <submittedName>
        <fullName evidence="2">DUF4345 domain-containing protein</fullName>
    </submittedName>
</protein>
<feature type="transmembrane region" description="Helical" evidence="1">
    <location>
        <begin position="101"/>
        <end position="121"/>
    </location>
</feature>
<evidence type="ECO:0000256" key="1">
    <source>
        <dbReference type="SAM" id="Phobius"/>
    </source>
</evidence>
<name>A0A418YBN2_9GAMM</name>
<dbReference type="OrthoDB" id="1188911at2"/>
<feature type="transmembrane region" description="Helical" evidence="1">
    <location>
        <begin position="45"/>
        <end position="63"/>
    </location>
</feature>
<dbReference type="Pfam" id="PF14248">
    <property type="entry name" value="DUF4345"/>
    <property type="match status" value="1"/>
</dbReference>
<proteinExistence type="predicted"/>
<accession>A0A418YBN2</accession>
<dbReference type="AlphaFoldDB" id="A0A418YBN2"/>
<keyword evidence="1" id="KW-0812">Transmembrane</keyword>
<comment type="caution">
    <text evidence="2">The sequence shown here is derived from an EMBL/GenBank/DDBJ whole genome shotgun (WGS) entry which is preliminary data.</text>
</comment>
<sequence length="127" mass="13808">MNKEKIFLLLATGGLVPIALSYGFDPKTSMAFLFNIEVNSVESSHIFRAVMGLYLATATYWVIGAFNPKHTTGALINLVIFMFGLVAGRFLSVGIDGNPNGVLWLYIILELGFGLVGLAILKARVKQ</sequence>
<reference evidence="2 3" key="1">
    <citation type="submission" date="2018-09" db="EMBL/GenBank/DDBJ databases">
        <authorList>
            <person name="Wang F."/>
        </authorList>
    </citation>
    <scope>NUCLEOTIDE SEQUENCE [LARGE SCALE GENOMIC DNA]</scope>
    <source>
        <strain evidence="2 3">PLHSC7-2</strain>
    </source>
</reference>
<keyword evidence="3" id="KW-1185">Reference proteome</keyword>
<evidence type="ECO:0000313" key="3">
    <source>
        <dbReference type="Proteomes" id="UP000283255"/>
    </source>
</evidence>
<dbReference type="Proteomes" id="UP000283255">
    <property type="component" value="Unassembled WGS sequence"/>
</dbReference>
<keyword evidence="1" id="KW-1133">Transmembrane helix</keyword>